<gene>
    <name evidence="9" type="ORF">HMPREF1981_02259</name>
</gene>
<dbReference type="EC" id="2.1.1.37" evidence="8"/>
<name>U2CKQ7_9BACE</name>
<dbReference type="HOGENOM" id="CLU_006958_2_2_10"/>
<dbReference type="NCBIfam" id="TIGR00675">
    <property type="entry name" value="dcm"/>
    <property type="match status" value="1"/>
</dbReference>
<keyword evidence="1 6" id="KW-0489">Methyltransferase</keyword>
<comment type="caution">
    <text evidence="9">The sequence shown here is derived from an EMBL/GenBank/DDBJ whole genome shotgun (WGS) entry which is preliminary data.</text>
</comment>
<dbReference type="PROSITE" id="PS00095">
    <property type="entry name" value="C5_MTASE_2"/>
    <property type="match status" value="1"/>
</dbReference>
<dbReference type="GO" id="GO:0044027">
    <property type="term" value="P:negative regulation of gene expression via chromosomal CpG island methylation"/>
    <property type="evidence" value="ECO:0007669"/>
    <property type="project" value="TreeGrafter"/>
</dbReference>
<dbReference type="RefSeq" id="WP_021645801.1">
    <property type="nucleotide sequence ID" value="NZ_KE993117.1"/>
</dbReference>
<dbReference type="InterPro" id="IPR001525">
    <property type="entry name" value="C5_MeTfrase"/>
</dbReference>
<organism evidence="9 10">
    <name type="scientific">Bacteroides pyogenes F0041</name>
    <dbReference type="NCBI Taxonomy" id="1321819"/>
    <lineage>
        <taxon>Bacteria</taxon>
        <taxon>Pseudomonadati</taxon>
        <taxon>Bacteroidota</taxon>
        <taxon>Bacteroidia</taxon>
        <taxon>Bacteroidales</taxon>
        <taxon>Bacteroidaceae</taxon>
        <taxon>Bacteroides</taxon>
    </lineage>
</organism>
<dbReference type="PROSITE" id="PS51679">
    <property type="entry name" value="SAM_MT_C5"/>
    <property type="match status" value="1"/>
</dbReference>
<dbReference type="PATRIC" id="fig|1321819.3.peg.2087"/>
<evidence type="ECO:0000256" key="6">
    <source>
        <dbReference type="PROSITE-ProRule" id="PRU01016"/>
    </source>
</evidence>
<dbReference type="Pfam" id="PF00145">
    <property type="entry name" value="DNA_methylase"/>
    <property type="match status" value="1"/>
</dbReference>
<dbReference type="PANTHER" id="PTHR10629">
    <property type="entry name" value="CYTOSINE-SPECIFIC METHYLTRANSFERASE"/>
    <property type="match status" value="1"/>
</dbReference>
<accession>U2CKQ7</accession>
<evidence type="ECO:0000256" key="3">
    <source>
        <dbReference type="ARBA" id="ARBA00022691"/>
    </source>
</evidence>
<dbReference type="Proteomes" id="UP000016496">
    <property type="component" value="Unassembled WGS sequence"/>
</dbReference>
<dbReference type="GO" id="GO:0032259">
    <property type="term" value="P:methylation"/>
    <property type="evidence" value="ECO:0007669"/>
    <property type="project" value="UniProtKB-KW"/>
</dbReference>
<keyword evidence="2 6" id="KW-0808">Transferase</keyword>
<dbReference type="PROSITE" id="PS00094">
    <property type="entry name" value="C5_MTASE_1"/>
    <property type="match status" value="1"/>
</dbReference>
<evidence type="ECO:0000313" key="10">
    <source>
        <dbReference type="Proteomes" id="UP000016496"/>
    </source>
</evidence>
<dbReference type="OrthoDB" id="32195at2"/>
<dbReference type="SUPFAM" id="SSF53335">
    <property type="entry name" value="S-adenosyl-L-methionine-dependent methyltransferases"/>
    <property type="match status" value="1"/>
</dbReference>
<dbReference type="InterPro" id="IPR029063">
    <property type="entry name" value="SAM-dependent_MTases_sf"/>
</dbReference>
<evidence type="ECO:0000256" key="1">
    <source>
        <dbReference type="ARBA" id="ARBA00022603"/>
    </source>
</evidence>
<evidence type="ECO:0000256" key="4">
    <source>
        <dbReference type="ARBA" id="ARBA00022747"/>
    </source>
</evidence>
<dbReference type="PRINTS" id="PR00105">
    <property type="entry name" value="C5METTRFRASE"/>
</dbReference>
<dbReference type="EMBL" id="AWSV01000117">
    <property type="protein sequence ID" value="ERI84648.1"/>
    <property type="molecule type" value="Genomic_DNA"/>
</dbReference>
<dbReference type="AlphaFoldDB" id="U2CKQ7"/>
<dbReference type="GO" id="GO:0003677">
    <property type="term" value="F:DNA binding"/>
    <property type="evidence" value="ECO:0007669"/>
    <property type="project" value="TreeGrafter"/>
</dbReference>
<dbReference type="InterPro" id="IPR031303">
    <property type="entry name" value="C5_meth_CS"/>
</dbReference>
<dbReference type="GO" id="GO:0003886">
    <property type="term" value="F:DNA (cytosine-5-)-methyltransferase activity"/>
    <property type="evidence" value="ECO:0007669"/>
    <property type="project" value="UniProtKB-EC"/>
</dbReference>
<dbReference type="PANTHER" id="PTHR10629:SF52">
    <property type="entry name" value="DNA (CYTOSINE-5)-METHYLTRANSFERASE 1"/>
    <property type="match status" value="1"/>
</dbReference>
<evidence type="ECO:0000256" key="8">
    <source>
        <dbReference type="RuleBase" id="RU000417"/>
    </source>
</evidence>
<sequence>MEKSNVKKLSAQPIIEAIDLFCGIGGLSFGLKNGGIHVLGGYDLDASCQYAFEANNGAVFHHKDIKEVMPEEILNTYSSDSIKLLAGCAPCQPFSSYAFKNKNKDSGKYDLLYEFGRLVKGVQPDIVTMENVAQILTFKEKPVLSDFVSLLQDEGYYVSVDKVFCPDYGIPQSRKRLVLLASRFGEINLISPTHKPSDYLTVKDAIGGLPELNAGEINKQDPLHRAKALSPLNMERIQSTPYGGSWRDWPEDLLLQCHKSENGKSFGSVYGRMVWEKPAPTMTTQCTGLGNGRFGHPIQNRAISIREAALIQTFPKTYKFFLNEKEIATTKASRYIGNAVPPKLGEIIAKSIICHLSLIGK</sequence>
<evidence type="ECO:0000256" key="7">
    <source>
        <dbReference type="RuleBase" id="RU000416"/>
    </source>
</evidence>
<comment type="similarity">
    <text evidence="6 7">Belongs to the class I-like SAM-binding methyltransferase superfamily. C5-methyltransferase family.</text>
</comment>
<evidence type="ECO:0000313" key="9">
    <source>
        <dbReference type="EMBL" id="ERI84648.1"/>
    </source>
</evidence>
<comment type="catalytic activity">
    <reaction evidence="5 8">
        <text>a 2'-deoxycytidine in DNA + S-adenosyl-L-methionine = a 5-methyl-2'-deoxycytidine in DNA + S-adenosyl-L-homocysteine + H(+)</text>
        <dbReference type="Rhea" id="RHEA:13681"/>
        <dbReference type="Rhea" id="RHEA-COMP:11369"/>
        <dbReference type="Rhea" id="RHEA-COMP:11370"/>
        <dbReference type="ChEBI" id="CHEBI:15378"/>
        <dbReference type="ChEBI" id="CHEBI:57856"/>
        <dbReference type="ChEBI" id="CHEBI:59789"/>
        <dbReference type="ChEBI" id="CHEBI:85452"/>
        <dbReference type="ChEBI" id="CHEBI:85454"/>
        <dbReference type="EC" id="2.1.1.37"/>
    </reaction>
</comment>
<dbReference type="Gene3D" id="3.40.50.150">
    <property type="entry name" value="Vaccinia Virus protein VP39"/>
    <property type="match status" value="1"/>
</dbReference>
<keyword evidence="3 6" id="KW-0949">S-adenosyl-L-methionine</keyword>
<dbReference type="InterPro" id="IPR050390">
    <property type="entry name" value="C5-Methyltransferase"/>
</dbReference>
<feature type="active site" evidence="6">
    <location>
        <position position="91"/>
    </location>
</feature>
<protein>
    <recommendedName>
        <fullName evidence="8">Cytosine-specific methyltransferase</fullName>
        <ecNumber evidence="8">2.1.1.37</ecNumber>
    </recommendedName>
</protein>
<evidence type="ECO:0000256" key="2">
    <source>
        <dbReference type="ARBA" id="ARBA00022679"/>
    </source>
</evidence>
<reference evidence="9 10" key="1">
    <citation type="submission" date="2013-08" db="EMBL/GenBank/DDBJ databases">
        <authorList>
            <person name="Weinstock G."/>
            <person name="Sodergren E."/>
            <person name="Wylie T."/>
            <person name="Fulton L."/>
            <person name="Fulton R."/>
            <person name="Fronick C."/>
            <person name="O'Laughlin M."/>
            <person name="Godfrey J."/>
            <person name="Miner T."/>
            <person name="Herter B."/>
            <person name="Appelbaum E."/>
            <person name="Cordes M."/>
            <person name="Lek S."/>
            <person name="Wollam A."/>
            <person name="Pepin K.H."/>
            <person name="Palsikar V.B."/>
            <person name="Mitreva M."/>
            <person name="Wilson R.K."/>
        </authorList>
    </citation>
    <scope>NUCLEOTIDE SEQUENCE [LARGE SCALE GENOMIC DNA]</scope>
    <source>
        <strain evidence="9 10">F0041</strain>
    </source>
</reference>
<dbReference type="InterPro" id="IPR018117">
    <property type="entry name" value="C5_DNA_meth_AS"/>
</dbReference>
<dbReference type="GO" id="GO:0009307">
    <property type="term" value="P:DNA restriction-modification system"/>
    <property type="evidence" value="ECO:0007669"/>
    <property type="project" value="UniProtKB-KW"/>
</dbReference>
<evidence type="ECO:0000256" key="5">
    <source>
        <dbReference type="ARBA" id="ARBA00047422"/>
    </source>
</evidence>
<keyword evidence="4" id="KW-0680">Restriction system</keyword>
<dbReference type="Gene3D" id="3.90.120.10">
    <property type="entry name" value="DNA Methylase, subunit A, domain 2"/>
    <property type="match status" value="1"/>
</dbReference>
<proteinExistence type="inferred from homology"/>